<reference evidence="2" key="1">
    <citation type="journal article" date="2019" name="Int. J. Syst. Evol. Microbiol.">
        <title>The Global Catalogue of Microorganisms (GCM) 10K type strain sequencing project: providing services to taxonomists for standard genome sequencing and annotation.</title>
        <authorList>
            <consortium name="The Broad Institute Genomics Platform"/>
            <consortium name="The Broad Institute Genome Sequencing Center for Infectious Disease"/>
            <person name="Wu L."/>
            <person name="Ma J."/>
        </authorList>
    </citation>
    <scope>NUCLEOTIDE SEQUENCE [LARGE SCALE GENOMIC DNA]</scope>
    <source>
        <strain evidence="2">IBRC-M 10908</strain>
    </source>
</reference>
<sequence length="448" mass="46708">MTSVLCLDVGSTYTKALHLDGETGEVLRHLSRPTTLATDIADGVEDLLDATGTNLAEAHACSSAGGGLRLAVVGNEPLVTARAAYQAGLSAGAKIVHIAAGGRPDPGALAAARPDLVLLAGGTDGGDEGMVLDHARALADIRLDVPVIYAGNENAAPEAERLLAGQRFSACANVLPRIGELNAGPARERLRQAFLDHVIGGKHLSAREDVIDLIGMPTPDAVLAGVEHLARHCGRDVLVVDVGGATTDVYSARTPDPESEHLYAEVGGTAWNSRTVEGDLGLRHNAHGIAEAAVEERLMDDAELARLRPALDHRTARPDWLADTGAERDLDLRLCTLAARIAVRRHARGERIGGPGQPVRGAKNLSSTGLLLASGGFFRAHPETTAASLAEAVLDDFAGGIRPPRDATVAVDAEYRLFAMGLLGKGAPRNVSNYLADRLASGLLPEGV</sequence>
<accession>A0ABV8U1F4</accession>
<dbReference type="EMBL" id="JBHSDK010000026">
    <property type="protein sequence ID" value="MFC4336944.1"/>
    <property type="molecule type" value="Genomic_DNA"/>
</dbReference>
<keyword evidence="2" id="KW-1185">Reference proteome</keyword>
<dbReference type="InterPro" id="IPR043129">
    <property type="entry name" value="ATPase_NBD"/>
</dbReference>
<evidence type="ECO:0000313" key="2">
    <source>
        <dbReference type="Proteomes" id="UP001595823"/>
    </source>
</evidence>
<name>A0ABV8U1F4_9ACTN</name>
<evidence type="ECO:0000313" key="1">
    <source>
        <dbReference type="EMBL" id="MFC4336944.1"/>
    </source>
</evidence>
<protein>
    <submittedName>
        <fullName evidence="1">Glutamate mutase L</fullName>
    </submittedName>
</protein>
<gene>
    <name evidence="1" type="ORF">ACFPET_17210</name>
</gene>
<dbReference type="RefSeq" id="WP_380623392.1">
    <property type="nucleotide sequence ID" value="NZ_JBHSDK010000026.1"/>
</dbReference>
<organism evidence="1 2">
    <name type="scientific">Salininema proteolyticum</name>
    <dbReference type="NCBI Taxonomy" id="1607685"/>
    <lineage>
        <taxon>Bacteria</taxon>
        <taxon>Bacillati</taxon>
        <taxon>Actinomycetota</taxon>
        <taxon>Actinomycetes</taxon>
        <taxon>Glycomycetales</taxon>
        <taxon>Glycomycetaceae</taxon>
        <taxon>Salininema</taxon>
    </lineage>
</organism>
<comment type="caution">
    <text evidence="1">The sequence shown here is derived from an EMBL/GenBank/DDBJ whole genome shotgun (WGS) entry which is preliminary data.</text>
</comment>
<dbReference type="Proteomes" id="UP001595823">
    <property type="component" value="Unassembled WGS sequence"/>
</dbReference>
<dbReference type="NCBIfam" id="TIGR01319">
    <property type="entry name" value="glmL_fam"/>
    <property type="match status" value="1"/>
</dbReference>
<dbReference type="InterPro" id="IPR006230">
    <property type="entry name" value="MutL"/>
</dbReference>
<dbReference type="Pfam" id="PF13941">
    <property type="entry name" value="MutL"/>
    <property type="match status" value="1"/>
</dbReference>
<dbReference type="SUPFAM" id="SSF53067">
    <property type="entry name" value="Actin-like ATPase domain"/>
    <property type="match status" value="1"/>
</dbReference>
<proteinExistence type="predicted"/>